<name>A0AA37RX22_9GAMM</name>
<dbReference type="AlphaFoldDB" id="A0AA37RX22"/>
<dbReference type="Proteomes" id="UP001161422">
    <property type="component" value="Unassembled WGS sequence"/>
</dbReference>
<gene>
    <name evidence="1" type="ORF">GCM10007895_15930</name>
</gene>
<evidence type="ECO:0000313" key="2">
    <source>
        <dbReference type="Proteomes" id="UP001161422"/>
    </source>
</evidence>
<reference evidence="1" key="2">
    <citation type="submission" date="2023-01" db="EMBL/GenBank/DDBJ databases">
        <title>Draft genome sequence of Paraferrimonas sedimenticola strain NBRC 101628.</title>
        <authorList>
            <person name="Sun Q."/>
            <person name="Mori K."/>
        </authorList>
    </citation>
    <scope>NUCLEOTIDE SEQUENCE</scope>
    <source>
        <strain evidence="1">NBRC 101628</strain>
    </source>
</reference>
<protein>
    <recommendedName>
        <fullName evidence="3">Rap1a immunity protein domain-containing protein</fullName>
    </recommendedName>
</protein>
<evidence type="ECO:0000313" key="1">
    <source>
        <dbReference type="EMBL" id="GLP96287.1"/>
    </source>
</evidence>
<accession>A0AA37RX22</accession>
<dbReference type="EMBL" id="BSNC01000004">
    <property type="protein sequence ID" value="GLP96287.1"/>
    <property type="molecule type" value="Genomic_DNA"/>
</dbReference>
<reference evidence="1" key="1">
    <citation type="journal article" date="2014" name="Int. J. Syst. Evol. Microbiol.">
        <title>Complete genome sequence of Corynebacterium casei LMG S-19264T (=DSM 44701T), isolated from a smear-ripened cheese.</title>
        <authorList>
            <consortium name="US DOE Joint Genome Institute (JGI-PGF)"/>
            <person name="Walter F."/>
            <person name="Albersmeier A."/>
            <person name="Kalinowski J."/>
            <person name="Ruckert C."/>
        </authorList>
    </citation>
    <scope>NUCLEOTIDE SEQUENCE</scope>
    <source>
        <strain evidence="1">NBRC 101628</strain>
    </source>
</reference>
<comment type="caution">
    <text evidence="1">The sequence shown here is derived from an EMBL/GenBank/DDBJ whole genome shotgun (WGS) entry which is preliminary data.</text>
</comment>
<proteinExistence type="predicted"/>
<dbReference type="RefSeq" id="WP_095505275.1">
    <property type="nucleotide sequence ID" value="NZ_BSNC01000004.1"/>
</dbReference>
<keyword evidence="2" id="KW-1185">Reference proteome</keyword>
<sequence length="147" mass="16235">MLRVILWLTVVVGVTLTHSARSETFTSTDSCDLAKLSNSEAVDQPCFQYVKGFLEGAVVTDAATLEGIKAERGFTSNFSKRAFSHRVGGEHEGVPATYFAQFCLPGDRVTDDTVMQILKLLPTKASSRDPLKEQVYDIIREEFPCRG</sequence>
<organism evidence="1 2">
    <name type="scientific">Paraferrimonas sedimenticola</name>
    <dbReference type="NCBI Taxonomy" id="375674"/>
    <lineage>
        <taxon>Bacteria</taxon>
        <taxon>Pseudomonadati</taxon>
        <taxon>Pseudomonadota</taxon>
        <taxon>Gammaproteobacteria</taxon>
        <taxon>Alteromonadales</taxon>
        <taxon>Ferrimonadaceae</taxon>
        <taxon>Paraferrimonas</taxon>
    </lineage>
</organism>
<evidence type="ECO:0008006" key="3">
    <source>
        <dbReference type="Google" id="ProtNLM"/>
    </source>
</evidence>